<evidence type="ECO:0000313" key="3">
    <source>
        <dbReference type="Proteomes" id="UP001497525"/>
    </source>
</evidence>
<dbReference type="Pfam" id="PF03765">
    <property type="entry name" value="CRAL_TRIO_N"/>
    <property type="match status" value="1"/>
</dbReference>
<comment type="caution">
    <text evidence="2">The sequence shown here is derived from an EMBL/GenBank/DDBJ whole genome shotgun (WGS) entry which is preliminary data.</text>
</comment>
<dbReference type="AlphaFoldDB" id="A0AAV2TIA5"/>
<feature type="domain" description="CRAL-TRIO" evidence="1">
    <location>
        <begin position="101"/>
        <end position="242"/>
    </location>
</feature>
<accession>A0AAV2TIA5</accession>
<dbReference type="SUPFAM" id="SSF46938">
    <property type="entry name" value="CRAL/TRIO N-terminal domain"/>
    <property type="match status" value="1"/>
</dbReference>
<proteinExistence type="predicted"/>
<dbReference type="SMART" id="SM00516">
    <property type="entry name" value="SEC14"/>
    <property type="match status" value="1"/>
</dbReference>
<dbReference type="Gene3D" id="3.40.525.10">
    <property type="entry name" value="CRAL-TRIO lipid binding domain"/>
    <property type="match status" value="1"/>
</dbReference>
<name>A0AAV2TIA5_CALDB</name>
<dbReference type="EMBL" id="CAXLJL010000356">
    <property type="protein sequence ID" value="CAL5136779.1"/>
    <property type="molecule type" value="Genomic_DNA"/>
</dbReference>
<gene>
    <name evidence="2" type="ORF">CDAUBV1_LOCUS11082</name>
</gene>
<dbReference type="InterPro" id="IPR036273">
    <property type="entry name" value="CRAL/TRIO_N_dom_sf"/>
</dbReference>
<dbReference type="PANTHER" id="PTHR45824">
    <property type="entry name" value="GH16843P"/>
    <property type="match status" value="1"/>
</dbReference>
<reference evidence="2" key="1">
    <citation type="submission" date="2024-06" db="EMBL/GenBank/DDBJ databases">
        <authorList>
            <person name="Liu X."/>
            <person name="Lenzi L."/>
            <person name="Haldenby T S."/>
            <person name="Uol C."/>
        </authorList>
    </citation>
    <scope>NUCLEOTIDE SEQUENCE</scope>
</reference>
<dbReference type="InterPro" id="IPR036865">
    <property type="entry name" value="CRAL-TRIO_dom_sf"/>
</dbReference>
<dbReference type="Pfam" id="PF00650">
    <property type="entry name" value="CRAL_TRIO"/>
    <property type="match status" value="1"/>
</dbReference>
<organism evidence="2 3">
    <name type="scientific">Calicophoron daubneyi</name>
    <name type="common">Rumen fluke</name>
    <name type="synonym">Paramphistomum daubneyi</name>
    <dbReference type="NCBI Taxonomy" id="300641"/>
    <lineage>
        <taxon>Eukaryota</taxon>
        <taxon>Metazoa</taxon>
        <taxon>Spiralia</taxon>
        <taxon>Lophotrochozoa</taxon>
        <taxon>Platyhelminthes</taxon>
        <taxon>Trematoda</taxon>
        <taxon>Digenea</taxon>
        <taxon>Plagiorchiida</taxon>
        <taxon>Pronocephalata</taxon>
        <taxon>Paramphistomoidea</taxon>
        <taxon>Paramphistomidae</taxon>
        <taxon>Calicophoron</taxon>
    </lineage>
</organism>
<dbReference type="CDD" id="cd00170">
    <property type="entry name" value="SEC14"/>
    <property type="match status" value="1"/>
</dbReference>
<dbReference type="Proteomes" id="UP001497525">
    <property type="component" value="Unassembled WGS sequence"/>
</dbReference>
<dbReference type="PANTHER" id="PTHR45824:SF29">
    <property type="entry name" value="GH16843P"/>
    <property type="match status" value="1"/>
</dbReference>
<dbReference type="SUPFAM" id="SSF52087">
    <property type="entry name" value="CRAL/TRIO domain"/>
    <property type="match status" value="1"/>
</dbReference>
<evidence type="ECO:0000313" key="2">
    <source>
        <dbReference type="EMBL" id="CAL5136779.1"/>
    </source>
</evidence>
<protein>
    <recommendedName>
        <fullName evidence="1">CRAL-TRIO domain-containing protein</fullName>
    </recommendedName>
</protein>
<evidence type="ECO:0000259" key="1">
    <source>
        <dbReference type="PROSITE" id="PS50191"/>
    </source>
</evidence>
<dbReference type="InterPro" id="IPR001251">
    <property type="entry name" value="CRAL-TRIO_dom"/>
</dbReference>
<dbReference type="InterPro" id="IPR052578">
    <property type="entry name" value="PI_Transfer_CRAL-TRIO"/>
</dbReference>
<dbReference type="GO" id="GO:0008526">
    <property type="term" value="F:phosphatidylinositol transfer activity"/>
    <property type="evidence" value="ECO:0007669"/>
    <property type="project" value="TreeGrafter"/>
</dbReference>
<dbReference type="PROSITE" id="PS50191">
    <property type="entry name" value="CRAL_TRIO"/>
    <property type="match status" value="1"/>
</dbReference>
<dbReference type="InterPro" id="IPR011074">
    <property type="entry name" value="CRAL/TRIO_N_dom"/>
</dbReference>
<sequence>MSKGARLNKRPKAHIPPSNFPELIEQLRSLVHERCTPLPEEPDFGTRDDILKRFLQARKFVVKDAFKQLSSSIEWRRSFRPLHHDCSWCRNTPGYHSIRQVGFDINRQPVLYACFSQSQTLKNTAEDCIAHVVYLVENALKCCDEGKKIIIVLDCTGLTLPCCNPKIGRSFTTVFGNNYPETLSKFLMVHHTHFLQNIWRTIKVFLDPVTADKVKLVKKEKIEQTFREYFDQETITWLLEELEMNKPPISETQLRFWEDPRASGARGRHDPRGVPSYVRDYVEPLAQRKAQYPRQNLDENTLGLSVHLPHPNIVQCINGNLSEVNIFDPTARGNQPTTQEMEQYGVITNSFENLSDED</sequence>
<dbReference type="SMART" id="SM01100">
    <property type="entry name" value="CRAL_TRIO_N"/>
    <property type="match status" value="1"/>
</dbReference>